<dbReference type="PANTHER" id="PTHR22930">
    <property type="match status" value="1"/>
</dbReference>
<evidence type="ECO:0000256" key="5">
    <source>
        <dbReference type="ARBA" id="ARBA00022723"/>
    </source>
</evidence>
<evidence type="ECO:0000256" key="7">
    <source>
        <dbReference type="ARBA" id="ARBA00023242"/>
    </source>
</evidence>
<evidence type="ECO:0000313" key="10">
    <source>
        <dbReference type="Proteomes" id="UP000265515"/>
    </source>
</evidence>
<comment type="cofactor">
    <cofactor evidence="1">
        <name>a divalent metal cation</name>
        <dbReference type="ChEBI" id="CHEBI:60240"/>
    </cofactor>
</comment>
<organism evidence="9 10">
    <name type="scientific">Chara braunii</name>
    <name type="common">Braun's stonewort</name>
    <dbReference type="NCBI Taxonomy" id="69332"/>
    <lineage>
        <taxon>Eukaryota</taxon>
        <taxon>Viridiplantae</taxon>
        <taxon>Streptophyta</taxon>
        <taxon>Charophyceae</taxon>
        <taxon>Charales</taxon>
        <taxon>Characeae</taxon>
        <taxon>Chara</taxon>
    </lineage>
</organism>
<dbReference type="GO" id="GO:0016787">
    <property type="term" value="F:hydrolase activity"/>
    <property type="evidence" value="ECO:0007669"/>
    <property type="project" value="UniProtKB-KW"/>
</dbReference>
<dbReference type="InterPro" id="IPR045249">
    <property type="entry name" value="HARBI1-like"/>
</dbReference>
<proteinExistence type="inferred from homology"/>
<name>A0A388MED2_CHABU</name>
<evidence type="ECO:0000313" key="9">
    <source>
        <dbReference type="EMBL" id="GBG92849.1"/>
    </source>
</evidence>
<evidence type="ECO:0000256" key="4">
    <source>
        <dbReference type="ARBA" id="ARBA00022722"/>
    </source>
</evidence>
<evidence type="ECO:0000256" key="1">
    <source>
        <dbReference type="ARBA" id="ARBA00001968"/>
    </source>
</evidence>
<dbReference type="GO" id="GO:0046872">
    <property type="term" value="F:metal ion binding"/>
    <property type="evidence" value="ECO:0007669"/>
    <property type="project" value="UniProtKB-KW"/>
</dbReference>
<keyword evidence="5" id="KW-0479">Metal-binding</keyword>
<comment type="subcellular location">
    <subcellularLocation>
        <location evidence="2">Nucleus</location>
    </subcellularLocation>
</comment>
<evidence type="ECO:0000256" key="3">
    <source>
        <dbReference type="ARBA" id="ARBA00006958"/>
    </source>
</evidence>
<dbReference type="Pfam" id="PF13359">
    <property type="entry name" value="DDE_Tnp_4"/>
    <property type="match status" value="1"/>
</dbReference>
<keyword evidence="6" id="KW-0378">Hydrolase</keyword>
<keyword evidence="10" id="KW-1185">Reference proteome</keyword>
<comment type="similarity">
    <text evidence="3">Belongs to the HARBI1 family.</text>
</comment>
<sequence length="511" mass="57030">MPSDGRPYVVGVQGRHRRSLSPFVVVASTFLHGGGISSFRVAVFAEFWRLTWVPLSSMEEASGMVMDGVVRGCALTIDERTAIAAAVNVVLYRCQLERTAGKMKAAARARRKVTTLASSGEGLDLGPLSDAVLQLCYVLGCGAFPRATPRWWMKRRTGGTWEDLRQSDDATDDYFRDKLRMSPRVFRVIAETLSPYLQRRVTFYRVPLQPDHIVAYALYRWVSGETYDRGTCSFGIGRASGITAVRDVTAALLDAYPDKISRPTGLQKAVVLRAFADKGFPNCHGCIDCTHIYVDKPANANGEDYCDRKRRFSVHAQVVVDMNLRVLDVFVGYPGSVHGMRMLHLSSLWERAESGQLFTDLHAMLPFGVRTNGYLLGDNGYPQLEWIVVPYGGLAQHPTEARFNNRQKTARGAVERAFGRLKGMWRLFLRTHKCNMDTLPQQFIAVCILHNILIDAGIPFDDNLLWEVGPDGVRRRVDLGMHAPLRPVCMESLTGDALILRDALAERMGAQ</sequence>
<keyword evidence="7" id="KW-0539">Nucleus</keyword>
<evidence type="ECO:0000256" key="6">
    <source>
        <dbReference type="ARBA" id="ARBA00022801"/>
    </source>
</evidence>
<dbReference type="GO" id="GO:0004518">
    <property type="term" value="F:nuclease activity"/>
    <property type="evidence" value="ECO:0007669"/>
    <property type="project" value="UniProtKB-KW"/>
</dbReference>
<keyword evidence="4" id="KW-0540">Nuclease</keyword>
<dbReference type="InterPro" id="IPR027806">
    <property type="entry name" value="HARBI1_dom"/>
</dbReference>
<dbReference type="PANTHER" id="PTHR22930:SF85">
    <property type="entry name" value="GH03217P-RELATED"/>
    <property type="match status" value="1"/>
</dbReference>
<dbReference type="GO" id="GO:0005634">
    <property type="term" value="C:nucleus"/>
    <property type="evidence" value="ECO:0007669"/>
    <property type="project" value="UniProtKB-SubCell"/>
</dbReference>
<gene>
    <name evidence="9" type="ORF">CBR_g57528</name>
</gene>
<feature type="domain" description="DDE Tnp4" evidence="8">
    <location>
        <begin position="287"/>
        <end position="451"/>
    </location>
</feature>
<dbReference type="Gramene" id="GBG92849">
    <property type="protein sequence ID" value="GBG92849"/>
    <property type="gene ID" value="CBR_g57528"/>
</dbReference>
<dbReference type="OrthoDB" id="2668416at2759"/>
<comment type="caution">
    <text evidence="9">The sequence shown here is derived from an EMBL/GenBank/DDBJ whole genome shotgun (WGS) entry which is preliminary data.</text>
</comment>
<reference evidence="9 10" key="1">
    <citation type="journal article" date="2018" name="Cell">
        <title>The Chara Genome: Secondary Complexity and Implications for Plant Terrestrialization.</title>
        <authorList>
            <person name="Nishiyama T."/>
            <person name="Sakayama H."/>
            <person name="Vries J.D."/>
            <person name="Buschmann H."/>
            <person name="Saint-Marcoux D."/>
            <person name="Ullrich K.K."/>
            <person name="Haas F.B."/>
            <person name="Vanderstraeten L."/>
            <person name="Becker D."/>
            <person name="Lang D."/>
            <person name="Vosolsobe S."/>
            <person name="Rombauts S."/>
            <person name="Wilhelmsson P.K.I."/>
            <person name="Janitza P."/>
            <person name="Kern R."/>
            <person name="Heyl A."/>
            <person name="Rumpler F."/>
            <person name="Villalobos L.I.A.C."/>
            <person name="Clay J.M."/>
            <person name="Skokan R."/>
            <person name="Toyoda A."/>
            <person name="Suzuki Y."/>
            <person name="Kagoshima H."/>
            <person name="Schijlen E."/>
            <person name="Tajeshwar N."/>
            <person name="Catarino B."/>
            <person name="Hetherington A.J."/>
            <person name="Saltykova A."/>
            <person name="Bonnot C."/>
            <person name="Breuninger H."/>
            <person name="Symeonidi A."/>
            <person name="Radhakrishnan G.V."/>
            <person name="Van Nieuwerburgh F."/>
            <person name="Deforce D."/>
            <person name="Chang C."/>
            <person name="Karol K.G."/>
            <person name="Hedrich R."/>
            <person name="Ulvskov P."/>
            <person name="Glockner G."/>
            <person name="Delwiche C.F."/>
            <person name="Petrasek J."/>
            <person name="Van de Peer Y."/>
            <person name="Friml J."/>
            <person name="Beilby M."/>
            <person name="Dolan L."/>
            <person name="Kohara Y."/>
            <person name="Sugano S."/>
            <person name="Fujiyama A."/>
            <person name="Delaux P.-M."/>
            <person name="Quint M."/>
            <person name="TheiBen G."/>
            <person name="Hagemann M."/>
            <person name="Harholt J."/>
            <person name="Dunand C."/>
            <person name="Zachgo S."/>
            <person name="Langdale J."/>
            <person name="Maumus F."/>
            <person name="Straeten D.V.D."/>
            <person name="Gould S.B."/>
            <person name="Rensing S.A."/>
        </authorList>
    </citation>
    <scope>NUCLEOTIDE SEQUENCE [LARGE SCALE GENOMIC DNA]</scope>
    <source>
        <strain evidence="9 10">S276</strain>
    </source>
</reference>
<protein>
    <recommendedName>
        <fullName evidence="8">DDE Tnp4 domain-containing protein</fullName>
    </recommendedName>
</protein>
<evidence type="ECO:0000256" key="2">
    <source>
        <dbReference type="ARBA" id="ARBA00004123"/>
    </source>
</evidence>
<evidence type="ECO:0000259" key="8">
    <source>
        <dbReference type="Pfam" id="PF13359"/>
    </source>
</evidence>
<dbReference type="Proteomes" id="UP000265515">
    <property type="component" value="Unassembled WGS sequence"/>
</dbReference>
<dbReference type="AlphaFoldDB" id="A0A388MED2"/>
<accession>A0A388MED2</accession>
<dbReference type="EMBL" id="BFEA01001149">
    <property type="protein sequence ID" value="GBG92849.1"/>
    <property type="molecule type" value="Genomic_DNA"/>
</dbReference>